<dbReference type="Proteomes" id="UP001055879">
    <property type="component" value="Linkage Group LG13"/>
</dbReference>
<gene>
    <name evidence="1" type="ORF">L6452_36474</name>
</gene>
<evidence type="ECO:0000313" key="1">
    <source>
        <dbReference type="EMBL" id="KAI3681671.1"/>
    </source>
</evidence>
<name>A0ACB8Y9D4_ARCLA</name>
<comment type="caution">
    <text evidence="1">The sequence shown here is derived from an EMBL/GenBank/DDBJ whole genome shotgun (WGS) entry which is preliminary data.</text>
</comment>
<proteinExistence type="predicted"/>
<organism evidence="1 2">
    <name type="scientific">Arctium lappa</name>
    <name type="common">Greater burdock</name>
    <name type="synonym">Lappa major</name>
    <dbReference type="NCBI Taxonomy" id="4217"/>
    <lineage>
        <taxon>Eukaryota</taxon>
        <taxon>Viridiplantae</taxon>
        <taxon>Streptophyta</taxon>
        <taxon>Embryophyta</taxon>
        <taxon>Tracheophyta</taxon>
        <taxon>Spermatophyta</taxon>
        <taxon>Magnoliopsida</taxon>
        <taxon>eudicotyledons</taxon>
        <taxon>Gunneridae</taxon>
        <taxon>Pentapetalae</taxon>
        <taxon>asterids</taxon>
        <taxon>campanulids</taxon>
        <taxon>Asterales</taxon>
        <taxon>Asteraceae</taxon>
        <taxon>Carduoideae</taxon>
        <taxon>Cardueae</taxon>
        <taxon>Arctiinae</taxon>
        <taxon>Arctium</taxon>
    </lineage>
</organism>
<accession>A0ACB8Y9D4</accession>
<dbReference type="EMBL" id="CM042059">
    <property type="protein sequence ID" value="KAI3681671.1"/>
    <property type="molecule type" value="Genomic_DNA"/>
</dbReference>
<protein>
    <submittedName>
        <fullName evidence="1">Uncharacterized protein</fullName>
    </submittedName>
</protein>
<keyword evidence="2" id="KW-1185">Reference proteome</keyword>
<sequence>MDPEHHLPPSSKSPDLRQVLVLRPPYVFSVHEQCFSKFQILKAYDSPLPTLDFLQAYAQSVKVVLCSGTLPITADVIRNLPALQLIVSCATGVDHIDLAECRRHGIRVTNIGDAFSDDVADGAVGILIDVMRRINGGDRFVRSGKWKDYGGTYTLGSKLRGKKVGIVGLGNIGSRVATRLEAMGCIVSYTSKQRKHSTPFPFYPNVLQLAFESDALIICCALTNDTHHMINNKVMRALGEKGVIVNVARGAIINEAELVKSLVEGKIGGAGLDAFENEPNVPKELLGLDNVVLLPHQTAFTKESFHDATQILIEAQFVIVMDPDHHQSPSSQSLDLCQVLVLRQPYVFSVHKQCFSKFQIRKAYDSPLPTLDFLHTYA</sequence>
<reference evidence="1 2" key="2">
    <citation type="journal article" date="2022" name="Mol. Ecol. Resour.">
        <title>The genomes of chicory, endive, great burdock and yacon provide insights into Asteraceae paleo-polyploidization history and plant inulin production.</title>
        <authorList>
            <person name="Fan W."/>
            <person name="Wang S."/>
            <person name="Wang H."/>
            <person name="Wang A."/>
            <person name="Jiang F."/>
            <person name="Liu H."/>
            <person name="Zhao H."/>
            <person name="Xu D."/>
            <person name="Zhang Y."/>
        </authorList>
    </citation>
    <scope>NUCLEOTIDE SEQUENCE [LARGE SCALE GENOMIC DNA]</scope>
    <source>
        <strain evidence="2">cv. Niubang</strain>
    </source>
</reference>
<evidence type="ECO:0000313" key="2">
    <source>
        <dbReference type="Proteomes" id="UP001055879"/>
    </source>
</evidence>
<reference evidence="2" key="1">
    <citation type="journal article" date="2022" name="Mol. Ecol. Resour.">
        <title>The genomes of chicory, endive, great burdock and yacon provide insights into Asteraceae palaeo-polyploidization history and plant inulin production.</title>
        <authorList>
            <person name="Fan W."/>
            <person name="Wang S."/>
            <person name="Wang H."/>
            <person name="Wang A."/>
            <person name="Jiang F."/>
            <person name="Liu H."/>
            <person name="Zhao H."/>
            <person name="Xu D."/>
            <person name="Zhang Y."/>
        </authorList>
    </citation>
    <scope>NUCLEOTIDE SEQUENCE [LARGE SCALE GENOMIC DNA]</scope>
    <source>
        <strain evidence="2">cv. Niubang</strain>
    </source>
</reference>